<dbReference type="BioCyc" id="AMAC1300253:G12YX-313-MONOMER"/>
<gene>
    <name evidence="1" type="ORF">I633_02045</name>
</gene>
<name>S5ABR5_9ALTE</name>
<dbReference type="KEGG" id="amh:I633_02045"/>
<dbReference type="HOGENOM" id="CLU_2857750_0_0_6"/>
<protein>
    <submittedName>
        <fullName evidence="1">Peptidyl-dipeptidase Dcp</fullName>
    </submittedName>
</protein>
<evidence type="ECO:0000313" key="1">
    <source>
        <dbReference type="EMBL" id="AGP76739.1"/>
    </source>
</evidence>
<dbReference type="AlphaFoldDB" id="S5ABR5"/>
<dbReference type="EMBL" id="CP004846">
    <property type="protein sequence ID" value="AGP76739.1"/>
    <property type="molecule type" value="Genomic_DNA"/>
</dbReference>
<dbReference type="Proteomes" id="UP000014909">
    <property type="component" value="Chromosome"/>
</dbReference>
<dbReference type="PATRIC" id="fig|1300253.3.peg.413"/>
<accession>S5ABR5</accession>
<proteinExistence type="predicted"/>
<dbReference type="PROSITE" id="PS51257">
    <property type="entry name" value="PROKAR_LIPOPROTEIN"/>
    <property type="match status" value="1"/>
</dbReference>
<reference evidence="1" key="1">
    <citation type="journal article" date="2013" name="Genome Biol. Evol.">
        <title>Genomic Diversity of "Deep Ecotype" Alteromonas macleodii Isolates: Evidence for Pan-Mediterranean Clonal Frames.</title>
        <authorList>
            <person name="Lopez-Perez M."/>
            <person name="Gonzaga A."/>
            <person name="Rodriguez-Valera F."/>
        </authorList>
    </citation>
    <scope>NUCLEOTIDE SEQUENCE [LARGE SCALE GENOMIC DNA]</scope>
    <source>
        <strain evidence="1">English Channel 615</strain>
    </source>
</reference>
<sequence length="64" mass="6633">MGKFKTSLTAMAVVIALGACSEQKAPEATGADTQTATTSEQAQFDNVLLQEFKGPYGGVPPSIK</sequence>
<organism evidence="1">
    <name type="scientific">Alteromonas mediterranea 615</name>
    <dbReference type="NCBI Taxonomy" id="1300253"/>
    <lineage>
        <taxon>Bacteria</taxon>
        <taxon>Pseudomonadati</taxon>
        <taxon>Pseudomonadota</taxon>
        <taxon>Gammaproteobacteria</taxon>
        <taxon>Alteromonadales</taxon>
        <taxon>Alteromonadaceae</taxon>
        <taxon>Alteromonas/Salinimonas group</taxon>
        <taxon>Alteromonas</taxon>
    </lineage>
</organism>